<dbReference type="SUPFAM" id="SSF103481">
    <property type="entry name" value="Multidrug resistance efflux transporter EmrE"/>
    <property type="match status" value="2"/>
</dbReference>
<sequence>MHRQTKAYIYTGATILIWATVASAFKISLRYLNHLQLLFFASLFSLIIFFIILLSSKRLFLLRNSSKKDLFHSALLGFLNPFLYYLVLFKAYSLLPAQEAQPLNQTWAIVLSIMSIILLRQRITLLNISALFISFLGVIIVSTHGDIANLRFTDTLGVVLALGSAVIWALFWIYNVKDRRDVIAKLFLNFAFGVFFIFILLLITDNLSLPGMPGWIGAAYVGAFEMGITFVLWLRALNLSKTTAQVSNMIYLVPFLSLMVIHLTIGEKILSSTFIGLVFIVAGIILQRTFSEK</sequence>
<accession>A0A9C9ELD5</accession>
<feature type="domain" description="EamA" evidence="2">
    <location>
        <begin position="156"/>
        <end position="286"/>
    </location>
</feature>
<feature type="transmembrane region" description="Helical" evidence="1">
    <location>
        <begin position="35"/>
        <end position="54"/>
    </location>
</feature>
<feature type="transmembrane region" description="Helical" evidence="1">
    <location>
        <begin position="246"/>
        <end position="263"/>
    </location>
</feature>
<name>A0A9C9ELD5_UNCW3</name>
<dbReference type="InterPro" id="IPR037185">
    <property type="entry name" value="EmrE-like"/>
</dbReference>
<feature type="transmembrane region" description="Helical" evidence="1">
    <location>
        <begin position="7"/>
        <end position="29"/>
    </location>
</feature>
<dbReference type="AlphaFoldDB" id="A0A9C9ELD5"/>
<evidence type="ECO:0000313" key="3">
    <source>
        <dbReference type="EMBL" id="HEC78243.1"/>
    </source>
</evidence>
<keyword evidence="1" id="KW-1133">Transmembrane helix</keyword>
<keyword evidence="1" id="KW-0472">Membrane</keyword>
<dbReference type="PANTHER" id="PTHR22911:SF137">
    <property type="entry name" value="SOLUTE CARRIER FAMILY 35 MEMBER G2-RELATED"/>
    <property type="match status" value="1"/>
</dbReference>
<feature type="transmembrane region" description="Helical" evidence="1">
    <location>
        <begin position="269"/>
        <end position="286"/>
    </location>
</feature>
<dbReference type="Pfam" id="PF00892">
    <property type="entry name" value="EamA"/>
    <property type="match status" value="2"/>
</dbReference>
<organism evidence="3 4">
    <name type="scientific">candidate division WOR-3 bacterium</name>
    <dbReference type="NCBI Taxonomy" id="2052148"/>
    <lineage>
        <taxon>Bacteria</taxon>
        <taxon>Bacteria division WOR-3</taxon>
    </lineage>
</organism>
<dbReference type="PANTHER" id="PTHR22911">
    <property type="entry name" value="ACYL-MALONYL CONDENSING ENZYME-RELATED"/>
    <property type="match status" value="1"/>
</dbReference>
<dbReference type="GO" id="GO:0016020">
    <property type="term" value="C:membrane"/>
    <property type="evidence" value="ECO:0007669"/>
    <property type="project" value="InterPro"/>
</dbReference>
<feature type="transmembrane region" description="Helical" evidence="1">
    <location>
        <begin position="101"/>
        <end position="119"/>
    </location>
</feature>
<protein>
    <submittedName>
        <fullName evidence="3">DMT family transporter</fullName>
    </submittedName>
</protein>
<feature type="domain" description="EamA" evidence="2">
    <location>
        <begin position="7"/>
        <end position="143"/>
    </location>
</feature>
<feature type="transmembrane region" description="Helical" evidence="1">
    <location>
        <begin position="75"/>
        <end position="95"/>
    </location>
</feature>
<feature type="transmembrane region" description="Helical" evidence="1">
    <location>
        <begin position="186"/>
        <end position="203"/>
    </location>
</feature>
<gene>
    <name evidence="3" type="ORF">ENI34_03765</name>
</gene>
<dbReference type="InterPro" id="IPR000620">
    <property type="entry name" value="EamA_dom"/>
</dbReference>
<feature type="transmembrane region" description="Helical" evidence="1">
    <location>
        <begin position="126"/>
        <end position="144"/>
    </location>
</feature>
<feature type="transmembrane region" description="Helical" evidence="1">
    <location>
        <begin position="156"/>
        <end position="174"/>
    </location>
</feature>
<proteinExistence type="predicted"/>
<evidence type="ECO:0000259" key="2">
    <source>
        <dbReference type="Pfam" id="PF00892"/>
    </source>
</evidence>
<keyword evidence="1" id="KW-0812">Transmembrane</keyword>
<dbReference type="Proteomes" id="UP000885826">
    <property type="component" value="Unassembled WGS sequence"/>
</dbReference>
<evidence type="ECO:0000256" key="1">
    <source>
        <dbReference type="SAM" id="Phobius"/>
    </source>
</evidence>
<evidence type="ECO:0000313" key="4">
    <source>
        <dbReference type="Proteomes" id="UP000885826"/>
    </source>
</evidence>
<reference evidence="3" key="1">
    <citation type="journal article" date="2020" name="mSystems">
        <title>Genome- and Community-Level Interaction Insights into Carbon Utilization and Element Cycling Functions of Hydrothermarchaeota in Hydrothermal Sediment.</title>
        <authorList>
            <person name="Zhou Z."/>
            <person name="Liu Y."/>
            <person name="Xu W."/>
            <person name="Pan J."/>
            <person name="Luo Z.H."/>
            <person name="Li M."/>
        </authorList>
    </citation>
    <scope>NUCLEOTIDE SEQUENCE</scope>
    <source>
        <strain evidence="3">HyVt-388</strain>
    </source>
</reference>
<dbReference type="EMBL" id="DRIG01000039">
    <property type="protein sequence ID" value="HEC78243.1"/>
    <property type="molecule type" value="Genomic_DNA"/>
</dbReference>
<feature type="transmembrane region" description="Helical" evidence="1">
    <location>
        <begin position="215"/>
        <end position="234"/>
    </location>
</feature>
<comment type="caution">
    <text evidence="3">The sequence shown here is derived from an EMBL/GenBank/DDBJ whole genome shotgun (WGS) entry which is preliminary data.</text>
</comment>